<keyword evidence="1" id="KW-0472">Membrane</keyword>
<dbReference type="AlphaFoldDB" id="A0AB73HWM2"/>
<dbReference type="RefSeq" id="WP_280001046.1">
    <property type="nucleotide sequence ID" value="NZ_JAODZF010000004.1"/>
</dbReference>
<gene>
    <name evidence="2" type="ORF">N7380_08700</name>
</gene>
<keyword evidence="1" id="KW-0812">Transmembrane</keyword>
<feature type="transmembrane region" description="Helical" evidence="1">
    <location>
        <begin position="64"/>
        <end position="83"/>
    </location>
</feature>
<comment type="caution">
    <text evidence="2">The sequence shown here is derived from an EMBL/GenBank/DDBJ whole genome shotgun (WGS) entry which is preliminary data.</text>
</comment>
<proteinExistence type="predicted"/>
<accession>A0AB73HWM2</accession>
<feature type="transmembrane region" description="Helical" evidence="1">
    <location>
        <begin position="95"/>
        <end position="125"/>
    </location>
</feature>
<protein>
    <submittedName>
        <fullName evidence="2">Uncharacterized protein</fullName>
    </submittedName>
</protein>
<sequence>MHTLQKGIDWYKWITLIVTIILGVALGWLILGPFLTSGVLEWAEKQEPIVRELISVESIIVDSLISSCVPMFLLWAVSFYAYSKFKGQLDVLNRAFPLTWLFAQSPATLILFLSSVLSGVCIYGWNSHESSSSLIALSILAGFFVAIGFVVRATCTPKLKKNEFLDKHSVVVGHICVALTLTAYLWGVLSDPIGLYMIVNDSMKNG</sequence>
<organism evidence="2 3">
    <name type="scientific">Aquipseudomonas alcaligenes</name>
    <name type="common">Pseudomonas alcaligenes</name>
    <dbReference type="NCBI Taxonomy" id="43263"/>
    <lineage>
        <taxon>Bacteria</taxon>
        <taxon>Pseudomonadati</taxon>
        <taxon>Pseudomonadota</taxon>
        <taxon>Gammaproteobacteria</taxon>
        <taxon>Pseudomonadales</taxon>
        <taxon>Pseudomonadaceae</taxon>
        <taxon>Aquipseudomonas</taxon>
    </lineage>
</organism>
<name>A0AB73HWM2_AQUAC</name>
<feature type="transmembrane region" description="Helical" evidence="1">
    <location>
        <begin position="171"/>
        <end position="189"/>
    </location>
</feature>
<dbReference type="EMBL" id="JAODZF010000004">
    <property type="protein sequence ID" value="MDH0142394.1"/>
    <property type="molecule type" value="Genomic_DNA"/>
</dbReference>
<reference evidence="2" key="1">
    <citation type="submission" date="2022-09" db="EMBL/GenBank/DDBJ databases">
        <title>Intensive care unit water sources are persistently colonized with multi-drug resistant bacteria and are the site of extensive horizontal gene transfer of antibiotic resistance genes.</title>
        <authorList>
            <person name="Diorio-Toth L."/>
        </authorList>
    </citation>
    <scope>NUCLEOTIDE SEQUENCE</scope>
    <source>
        <strain evidence="2">GD04146</strain>
    </source>
</reference>
<feature type="transmembrane region" description="Helical" evidence="1">
    <location>
        <begin position="131"/>
        <end position="151"/>
    </location>
</feature>
<evidence type="ECO:0000313" key="3">
    <source>
        <dbReference type="Proteomes" id="UP001158058"/>
    </source>
</evidence>
<keyword evidence="1" id="KW-1133">Transmembrane helix</keyword>
<dbReference type="Proteomes" id="UP001158058">
    <property type="component" value="Unassembled WGS sequence"/>
</dbReference>
<feature type="transmembrane region" description="Helical" evidence="1">
    <location>
        <begin position="12"/>
        <end position="31"/>
    </location>
</feature>
<evidence type="ECO:0000313" key="2">
    <source>
        <dbReference type="EMBL" id="MDH0142394.1"/>
    </source>
</evidence>
<evidence type="ECO:0000256" key="1">
    <source>
        <dbReference type="SAM" id="Phobius"/>
    </source>
</evidence>